<reference evidence="1 2" key="1">
    <citation type="submission" date="2019-01" db="EMBL/GenBank/DDBJ databases">
        <title>Sphingorhabdus lacus sp.nov., isolated from an oligotrophic freshwater lake.</title>
        <authorList>
            <person name="Park M."/>
        </authorList>
    </citation>
    <scope>NUCLEOTIDE SEQUENCE [LARGE SCALE GENOMIC DNA]</scope>
    <source>
        <strain evidence="1 2">IMCC26285</strain>
    </source>
</reference>
<evidence type="ECO:0000313" key="2">
    <source>
        <dbReference type="Proteomes" id="UP000471147"/>
    </source>
</evidence>
<sequence length="173" mass="18427">MQRLFKLIGITLFVTACSSGVETRIHSSGTGPLSAQTYHIAMAEGASADVRRAYVLVQDALSAQGFAPADDAAILLQITVDSRDAALALGTTGPQNLSAAKGRKPLQNCADKEFRLGLTMTRIADGAEIYRSRVAEYHCKMPLSDAMPSMVDAAVADLGKPRGSYLIRRNAVE</sequence>
<dbReference type="PROSITE" id="PS51257">
    <property type="entry name" value="PROKAR_LIPOPROTEIN"/>
    <property type="match status" value="1"/>
</dbReference>
<proteinExistence type="predicted"/>
<keyword evidence="2" id="KW-1185">Reference proteome</keyword>
<evidence type="ECO:0008006" key="3">
    <source>
        <dbReference type="Google" id="ProtNLM"/>
    </source>
</evidence>
<dbReference type="EMBL" id="SDWJ01000001">
    <property type="protein sequence ID" value="MVZ97414.1"/>
    <property type="molecule type" value="Genomic_DNA"/>
</dbReference>
<organism evidence="1 2">
    <name type="scientific">Sphingorhabdus profundilacus</name>
    <dbReference type="NCBI Taxonomy" id="2509718"/>
    <lineage>
        <taxon>Bacteria</taxon>
        <taxon>Pseudomonadati</taxon>
        <taxon>Pseudomonadota</taxon>
        <taxon>Alphaproteobacteria</taxon>
        <taxon>Sphingomonadales</taxon>
        <taxon>Sphingomonadaceae</taxon>
        <taxon>Sphingorhabdus</taxon>
    </lineage>
</organism>
<dbReference type="AlphaFoldDB" id="A0A6I4LZQ6"/>
<dbReference type="OrthoDB" id="7594239at2"/>
<dbReference type="Proteomes" id="UP000471147">
    <property type="component" value="Unassembled WGS sequence"/>
</dbReference>
<comment type="caution">
    <text evidence="1">The sequence shown here is derived from an EMBL/GenBank/DDBJ whole genome shotgun (WGS) entry which is preliminary data.</text>
</comment>
<accession>A0A6I4LZQ6</accession>
<name>A0A6I4LZQ6_9SPHN</name>
<gene>
    <name evidence="1" type="ORF">EUU23_06805</name>
</gene>
<protein>
    <recommendedName>
        <fullName evidence="3">DUF4136 domain-containing protein</fullName>
    </recommendedName>
</protein>
<dbReference type="RefSeq" id="WP_160353290.1">
    <property type="nucleotide sequence ID" value="NZ_SDWJ01000001.1"/>
</dbReference>
<evidence type="ECO:0000313" key="1">
    <source>
        <dbReference type="EMBL" id="MVZ97414.1"/>
    </source>
</evidence>